<evidence type="ECO:0000256" key="2">
    <source>
        <dbReference type="ARBA" id="ARBA00022980"/>
    </source>
</evidence>
<dbReference type="Proteomes" id="UP000007875">
    <property type="component" value="Unassembled WGS sequence"/>
</dbReference>
<dbReference type="GO" id="GO:0019843">
    <property type="term" value="F:rRNA binding"/>
    <property type="evidence" value="ECO:0007669"/>
    <property type="project" value="InterPro"/>
</dbReference>
<dbReference type="InterPro" id="IPR036789">
    <property type="entry name" value="Ribosomal_uL6-like_a/b-dom_sf"/>
</dbReference>
<dbReference type="GO" id="GO:0022625">
    <property type="term" value="C:cytosolic large ribosomal subunit"/>
    <property type="evidence" value="ECO:0007669"/>
    <property type="project" value="TreeGrafter"/>
</dbReference>
<keyword evidence="3" id="KW-0687">Ribonucleoprotein</keyword>
<dbReference type="PANTHER" id="PTHR11655">
    <property type="entry name" value="60S/50S RIBOSOMAL PROTEIN L6/L9"/>
    <property type="match status" value="1"/>
</dbReference>
<dbReference type="InterPro" id="IPR000702">
    <property type="entry name" value="Ribosomal_uL6-like"/>
</dbReference>
<dbReference type="PROSITE" id="PS00700">
    <property type="entry name" value="RIBOSOMAL_L6_2"/>
    <property type="match status" value="1"/>
</dbReference>
<reference evidence="7" key="3">
    <citation type="submission" date="2025-09" db="UniProtKB">
        <authorList>
            <consortium name="Ensembl"/>
        </authorList>
    </citation>
    <scope>IDENTIFICATION</scope>
</reference>
<dbReference type="SUPFAM" id="SSF56053">
    <property type="entry name" value="Ribosomal protein L6"/>
    <property type="match status" value="2"/>
</dbReference>
<evidence type="ECO:0000256" key="1">
    <source>
        <dbReference type="ARBA" id="ARBA00009356"/>
    </source>
</evidence>
<dbReference type="PANTHER" id="PTHR11655:SF16">
    <property type="entry name" value="60S RIBOSOMAL PROTEIN L9"/>
    <property type="match status" value="1"/>
</dbReference>
<proteinExistence type="inferred from homology"/>
<sequence length="193" mass="21814">MKIIHSSQVVTLPDEVKVWVKGRVVTVRGPRGVLKKNFNHLKAIIYCVELTKVGANSVKVDKWFGNRKDLACVRTICSHINNMATGVTKGYRYKMRTVYAHFPINCNITDEGKKIEIRNFLGEKFVRRVDMRAGVTVVSSKQKDELILDGNDIELVSLSAALIQQSTTVKNKDIRKFLDGVYVSQKTTISQDE</sequence>
<evidence type="ECO:0000256" key="4">
    <source>
        <dbReference type="ARBA" id="ARBA00035246"/>
    </source>
</evidence>
<feature type="domain" description="Large ribosomal subunit protein uL6 alpha-beta" evidence="6">
    <location>
        <begin position="102"/>
        <end position="180"/>
    </location>
</feature>
<dbReference type="FunCoup" id="H2Z0B9">
    <property type="interactions" value="398"/>
</dbReference>
<name>H2Z0B9_CIOSA</name>
<feature type="domain" description="Large ribosomal subunit protein uL6 alpha-beta" evidence="6">
    <location>
        <begin position="13"/>
        <end position="90"/>
    </location>
</feature>
<dbReference type="Pfam" id="PF00347">
    <property type="entry name" value="Ribosomal_L6"/>
    <property type="match status" value="2"/>
</dbReference>
<comment type="similarity">
    <text evidence="1">Belongs to the universal ribosomal protein uL6 family.</text>
</comment>
<dbReference type="PIRSF" id="PIRSF002162">
    <property type="entry name" value="Ribosomal_L6"/>
    <property type="match status" value="1"/>
</dbReference>
<dbReference type="InterPro" id="IPR020040">
    <property type="entry name" value="Ribosomal_uL6_a/b-dom"/>
</dbReference>
<dbReference type="STRING" id="51511.ENSCSAVP00000011031"/>
<evidence type="ECO:0000313" key="7">
    <source>
        <dbReference type="Ensembl" id="ENSCSAVP00000011031.1"/>
    </source>
</evidence>
<dbReference type="FunFam" id="3.90.930.12:FF:000004">
    <property type="entry name" value="60S ribosomal protein L9"/>
    <property type="match status" value="1"/>
</dbReference>
<evidence type="ECO:0000259" key="6">
    <source>
        <dbReference type="Pfam" id="PF00347"/>
    </source>
</evidence>
<reference evidence="8" key="1">
    <citation type="submission" date="2003-08" db="EMBL/GenBank/DDBJ databases">
        <authorList>
            <person name="Birren B."/>
            <person name="Nusbaum C."/>
            <person name="Abebe A."/>
            <person name="Abouelleil A."/>
            <person name="Adekoya E."/>
            <person name="Ait-zahra M."/>
            <person name="Allen N."/>
            <person name="Allen T."/>
            <person name="An P."/>
            <person name="Anderson M."/>
            <person name="Anderson S."/>
            <person name="Arachchi H."/>
            <person name="Armbruster J."/>
            <person name="Bachantsang P."/>
            <person name="Baldwin J."/>
            <person name="Barry A."/>
            <person name="Bayul T."/>
            <person name="Blitshsteyn B."/>
            <person name="Bloom T."/>
            <person name="Blye J."/>
            <person name="Boguslavskiy L."/>
            <person name="Borowsky M."/>
            <person name="Boukhgalter B."/>
            <person name="Brunache A."/>
            <person name="Butler J."/>
            <person name="Calixte N."/>
            <person name="Calvo S."/>
            <person name="Camarata J."/>
            <person name="Campo K."/>
            <person name="Chang J."/>
            <person name="Cheshatsang Y."/>
            <person name="Citroen M."/>
            <person name="Collymore A."/>
            <person name="Considine T."/>
            <person name="Cook A."/>
            <person name="Cooke P."/>
            <person name="Corum B."/>
            <person name="Cuomo C."/>
            <person name="David R."/>
            <person name="Dawoe T."/>
            <person name="Degray S."/>
            <person name="Dodge S."/>
            <person name="Dooley K."/>
            <person name="Dorje P."/>
            <person name="Dorjee K."/>
            <person name="Dorris L."/>
            <person name="Duffey N."/>
            <person name="Dupes A."/>
            <person name="Elkins T."/>
            <person name="Engels R."/>
            <person name="Erickson J."/>
            <person name="Farina A."/>
            <person name="Faro S."/>
            <person name="Ferreira P."/>
            <person name="Fischer H."/>
            <person name="Fitzgerald M."/>
            <person name="Foley K."/>
            <person name="Gage D."/>
            <person name="Galagan J."/>
            <person name="Gearin G."/>
            <person name="Gnerre S."/>
            <person name="Gnirke A."/>
            <person name="Goyette A."/>
            <person name="Graham J."/>
            <person name="Grandbois E."/>
            <person name="Gyaltsen K."/>
            <person name="Hafez N."/>
            <person name="Hagopian D."/>
            <person name="Hagos B."/>
            <person name="Hall J."/>
            <person name="Hatcher B."/>
            <person name="Heller A."/>
            <person name="Higgins H."/>
            <person name="Honan T."/>
            <person name="Horn A."/>
            <person name="Houde N."/>
            <person name="Hughes L."/>
            <person name="Hulme W."/>
            <person name="Husby E."/>
            <person name="Iliev I."/>
            <person name="Jaffe D."/>
            <person name="Jones C."/>
            <person name="Kamal M."/>
            <person name="Kamat A."/>
            <person name="Kamvysselis M."/>
            <person name="Karlsson E."/>
            <person name="Kells C."/>
            <person name="Kieu A."/>
            <person name="Kisner P."/>
            <person name="Kodira C."/>
            <person name="Kulbokas E."/>
            <person name="Labutti K."/>
            <person name="Lama D."/>
            <person name="Landers T."/>
            <person name="Leger J."/>
            <person name="Levine S."/>
            <person name="Lewis D."/>
            <person name="Lewis T."/>
            <person name="Lindblad-toh K."/>
            <person name="Liu X."/>
            <person name="Lokyitsang T."/>
            <person name="Lokyitsang Y."/>
            <person name="Lucien O."/>
            <person name="Lui A."/>
            <person name="Ma L.J."/>
            <person name="Mabbitt R."/>
            <person name="Macdonald J."/>
            <person name="Maclean C."/>
            <person name="Major J."/>
            <person name="Manning J."/>
            <person name="Marabella R."/>
            <person name="Maru K."/>
            <person name="Matthews C."/>
            <person name="Mauceli E."/>
            <person name="Mccarthy M."/>
            <person name="Mcdonough S."/>
            <person name="Mcghee T."/>
            <person name="Meldrim J."/>
            <person name="Meneus L."/>
            <person name="Mesirov J."/>
            <person name="Mihalev A."/>
            <person name="Mihova T."/>
            <person name="Mikkelsen T."/>
            <person name="Mlenga V."/>
            <person name="Moru K."/>
            <person name="Mozes J."/>
            <person name="Mulrain L."/>
            <person name="Munson G."/>
            <person name="Naylor J."/>
            <person name="Newes C."/>
            <person name="Nguyen C."/>
            <person name="Nguyen N."/>
            <person name="Nguyen T."/>
            <person name="Nicol R."/>
            <person name="Nielsen C."/>
            <person name="Nizzari M."/>
            <person name="Norbu C."/>
            <person name="Norbu N."/>
            <person name="O'donnell P."/>
            <person name="Okoawo O."/>
            <person name="O'leary S."/>
            <person name="Omotosho B."/>
            <person name="O'neill K."/>
            <person name="Osman S."/>
            <person name="Parker S."/>
            <person name="Perrin D."/>
            <person name="Phunkhang P."/>
            <person name="Piqani B."/>
            <person name="Purcell S."/>
            <person name="Rachupka T."/>
            <person name="Ramasamy U."/>
            <person name="Rameau R."/>
            <person name="Ray V."/>
            <person name="Raymond C."/>
            <person name="Retta R."/>
            <person name="Richardson S."/>
            <person name="Rise C."/>
            <person name="Rodriguez J."/>
            <person name="Rogers J."/>
            <person name="Rogov P."/>
            <person name="Rutman M."/>
            <person name="Schupbach R."/>
            <person name="Seaman C."/>
            <person name="Settipalli S."/>
            <person name="Sharpe T."/>
            <person name="Sheridan J."/>
            <person name="Sherpa N."/>
            <person name="Shi J."/>
            <person name="Smirnov S."/>
            <person name="Smith C."/>
            <person name="Sougnez C."/>
            <person name="Spencer B."/>
            <person name="Stalker J."/>
            <person name="Stange-thomann N."/>
            <person name="Stavropoulos S."/>
            <person name="Stetson K."/>
            <person name="Stone C."/>
            <person name="Stone S."/>
            <person name="Stubbs M."/>
            <person name="Talamas J."/>
            <person name="Tchuinga P."/>
            <person name="Tenzing P."/>
            <person name="Tesfaye S."/>
            <person name="Theodore J."/>
            <person name="Thoulutsang Y."/>
            <person name="Topham K."/>
            <person name="Towey S."/>
            <person name="Tsamla T."/>
            <person name="Tsomo N."/>
            <person name="Vallee D."/>
            <person name="Vassiliev H."/>
            <person name="Venkataraman V."/>
            <person name="Vinson J."/>
            <person name="Vo A."/>
            <person name="Wade C."/>
            <person name="Wang S."/>
            <person name="Wangchuk T."/>
            <person name="Wangdi T."/>
            <person name="Whittaker C."/>
            <person name="Wilkinson J."/>
            <person name="Wu Y."/>
            <person name="Wyman D."/>
            <person name="Yadav S."/>
            <person name="Yang S."/>
            <person name="Yang X."/>
            <person name="Yeager S."/>
            <person name="Yee E."/>
            <person name="Young G."/>
            <person name="Zainoun J."/>
            <person name="Zembeck L."/>
            <person name="Zimmer A."/>
            <person name="Zody M."/>
            <person name="Lander E."/>
        </authorList>
    </citation>
    <scope>NUCLEOTIDE SEQUENCE [LARGE SCALE GENOMIC DNA]</scope>
</reference>
<keyword evidence="8" id="KW-1185">Reference proteome</keyword>
<dbReference type="FunFam" id="3.90.930.12:FF:000003">
    <property type="entry name" value="60S ribosomal protein L9"/>
    <property type="match status" value="1"/>
</dbReference>
<protein>
    <recommendedName>
        <fullName evidence="4">Large ribosomal subunit protein uL6</fullName>
    </recommendedName>
    <alternativeName>
        <fullName evidence="5">60S ribosomal protein L9</fullName>
    </alternativeName>
</protein>
<dbReference type="GO" id="GO:0002181">
    <property type="term" value="P:cytoplasmic translation"/>
    <property type="evidence" value="ECO:0007669"/>
    <property type="project" value="TreeGrafter"/>
</dbReference>
<dbReference type="AlphaFoldDB" id="H2Z0B9"/>
<organism evidence="7 8">
    <name type="scientific">Ciona savignyi</name>
    <name type="common">Pacific transparent sea squirt</name>
    <dbReference type="NCBI Taxonomy" id="51511"/>
    <lineage>
        <taxon>Eukaryota</taxon>
        <taxon>Metazoa</taxon>
        <taxon>Chordata</taxon>
        <taxon>Tunicata</taxon>
        <taxon>Ascidiacea</taxon>
        <taxon>Phlebobranchia</taxon>
        <taxon>Cionidae</taxon>
        <taxon>Ciona</taxon>
    </lineage>
</organism>
<accession>H2Z0B9</accession>
<evidence type="ECO:0000313" key="8">
    <source>
        <dbReference type="Proteomes" id="UP000007875"/>
    </source>
</evidence>
<evidence type="ECO:0000256" key="3">
    <source>
        <dbReference type="ARBA" id="ARBA00023274"/>
    </source>
</evidence>
<dbReference type="GeneTree" id="ENSGT00390000015224"/>
<dbReference type="GO" id="GO:0003735">
    <property type="term" value="F:structural constituent of ribosome"/>
    <property type="evidence" value="ECO:0007669"/>
    <property type="project" value="InterPro"/>
</dbReference>
<dbReference type="eggNOG" id="KOG3255">
    <property type="taxonomic scope" value="Eukaryota"/>
</dbReference>
<reference evidence="7" key="2">
    <citation type="submission" date="2025-08" db="UniProtKB">
        <authorList>
            <consortium name="Ensembl"/>
        </authorList>
    </citation>
    <scope>IDENTIFICATION</scope>
</reference>
<dbReference type="Ensembl" id="ENSCSAVT00000011162.1">
    <property type="protein sequence ID" value="ENSCSAVP00000011031.1"/>
    <property type="gene ID" value="ENSCSAVG00000006454.1"/>
</dbReference>
<evidence type="ECO:0000256" key="5">
    <source>
        <dbReference type="ARBA" id="ARBA00035349"/>
    </source>
</evidence>
<dbReference type="InterPro" id="IPR002359">
    <property type="entry name" value="Ribosomal_uL6_CS2"/>
</dbReference>
<dbReference type="Gene3D" id="3.90.930.12">
    <property type="entry name" value="Ribosomal protein L6, alpha-beta domain"/>
    <property type="match status" value="2"/>
</dbReference>
<keyword evidence="2" id="KW-0689">Ribosomal protein</keyword>
<dbReference type="OMA" id="YAHFPMK"/>
<dbReference type="InParanoid" id="H2Z0B9"/>